<dbReference type="InterPro" id="IPR011330">
    <property type="entry name" value="Glyco_hydro/deAcase_b/a-brl"/>
</dbReference>
<gene>
    <name evidence="2" type="ORF">F1188_13800</name>
</gene>
<dbReference type="AlphaFoldDB" id="A0A5M6I9H5"/>
<dbReference type="Pfam" id="PF04748">
    <property type="entry name" value="Polysacc_deac_2"/>
    <property type="match status" value="1"/>
</dbReference>
<evidence type="ECO:0000313" key="2">
    <source>
        <dbReference type="EMBL" id="KAA5604891.1"/>
    </source>
</evidence>
<dbReference type="CDD" id="cd10936">
    <property type="entry name" value="CE4_DAC2"/>
    <property type="match status" value="1"/>
</dbReference>
<feature type="compositionally biased region" description="Low complexity" evidence="1">
    <location>
        <begin position="24"/>
        <end position="39"/>
    </location>
</feature>
<dbReference type="OrthoDB" id="9784811at2"/>
<feature type="region of interest" description="Disordered" evidence="1">
    <location>
        <begin position="172"/>
        <end position="330"/>
    </location>
</feature>
<feature type="region of interest" description="Disordered" evidence="1">
    <location>
        <begin position="653"/>
        <end position="690"/>
    </location>
</feature>
<feature type="compositionally biased region" description="Low complexity" evidence="1">
    <location>
        <begin position="238"/>
        <end position="252"/>
    </location>
</feature>
<proteinExistence type="predicted"/>
<dbReference type="GO" id="GO:0005975">
    <property type="term" value="P:carbohydrate metabolic process"/>
    <property type="evidence" value="ECO:0007669"/>
    <property type="project" value="InterPro"/>
</dbReference>
<reference evidence="2 3" key="1">
    <citation type="submission" date="2019-09" db="EMBL/GenBank/DDBJ databases">
        <title>Genome sequence of Roseospira marina, one of the more divergent members of the non-sulfur purple photosynthetic bacterial family, the Rhodospirillaceae.</title>
        <authorList>
            <person name="Meyer T."/>
            <person name="Kyndt J."/>
        </authorList>
    </citation>
    <scope>NUCLEOTIDE SEQUENCE [LARGE SCALE GENOMIC DNA]</scope>
    <source>
        <strain evidence="2 3">DSM 15113</strain>
    </source>
</reference>
<evidence type="ECO:0008006" key="4">
    <source>
        <dbReference type="Google" id="ProtNLM"/>
    </source>
</evidence>
<evidence type="ECO:0000256" key="1">
    <source>
        <dbReference type="SAM" id="MobiDB-lite"/>
    </source>
</evidence>
<feature type="compositionally biased region" description="Low complexity" evidence="1">
    <location>
        <begin position="287"/>
        <end position="298"/>
    </location>
</feature>
<dbReference type="Gene3D" id="3.20.20.370">
    <property type="entry name" value="Glycoside hydrolase/deacetylase"/>
    <property type="match status" value="1"/>
</dbReference>
<dbReference type="EMBL" id="VWPJ01000013">
    <property type="protein sequence ID" value="KAA5604891.1"/>
    <property type="molecule type" value="Genomic_DNA"/>
</dbReference>
<name>A0A5M6I9H5_9PROT</name>
<feature type="compositionally biased region" description="Acidic residues" evidence="1">
    <location>
        <begin position="9"/>
        <end position="23"/>
    </location>
</feature>
<dbReference type="PANTHER" id="PTHR30105">
    <property type="entry name" value="UNCHARACTERIZED YIBQ-RELATED"/>
    <property type="match status" value="1"/>
</dbReference>
<accession>A0A5M6I9H5</accession>
<dbReference type="Proteomes" id="UP000324065">
    <property type="component" value="Unassembled WGS sequence"/>
</dbReference>
<protein>
    <recommendedName>
        <fullName evidence="4">Divergent polysaccharide deacetylase family protein</fullName>
    </recommendedName>
</protein>
<evidence type="ECO:0000313" key="3">
    <source>
        <dbReference type="Proteomes" id="UP000324065"/>
    </source>
</evidence>
<dbReference type="InterPro" id="IPR006837">
    <property type="entry name" value="Divergent_DAC"/>
</dbReference>
<feature type="compositionally biased region" description="Pro residues" evidence="1">
    <location>
        <begin position="223"/>
        <end position="237"/>
    </location>
</feature>
<feature type="region of interest" description="Disordered" evidence="1">
    <location>
        <begin position="1"/>
        <end position="69"/>
    </location>
</feature>
<feature type="compositionally biased region" description="Acidic residues" evidence="1">
    <location>
        <begin position="54"/>
        <end position="64"/>
    </location>
</feature>
<sequence>MGDPFDGLDLADDEMESSSDDDAGSAGTRGATRRMAGTDPDLSVPLTPPGAGDMDMDLDLDLDDGGGPRRAPGVVARLFGAGRGRSRGPTPGADDPFAGLRDIDGGPLRASGRRGPMIAAGLGLLLLAGGGYALYANGVFGGDEAPPAPATATAEPDANGVQYVAPDLVVMTLPPRPAPGSMTPDTTAATDRSPARRPWLTADAQDGAPAPESNTGDARTPDAPSPDSPSPNAPSPNAPESDPASDAAMAPEQTDPAEPAHAPTESAHNGTAMAEAGHGPAAEANHGADQGAAPGAAQEGEHVMDHGAAAPSDGVRAQSGPATPDVAPPDVAVSDVAVSDVAVSDVPGLQPVPPGVQGIVEPESPRRLGEPPPVPSYDALTPASRGEALAPSPIPALQADSPYGKVPTVAADGRRPWQVYAAPDPAPAGQPRVAIIVRDLGMMSDALEAATVKLPPAVTLSFTPYARDLGDKMAMARRAGHETLLDLPTEAAAYPAADPGPMGLLTLLPPDDLMDRLQQVLATSHGYVGVLAHEGDRLSASTENMQSVLTALRQSGLLYVHDGPMVALAANRQTLPARTVVDVDIDKHGFAESIKARLGWLTEAAKARGTAVGVMRATPLGFTLLREWIAGLEPTDVALVPVSAVIRRAGGTEDAPLSGAPAHSEAEADAGHSPESGADGHAGEGTREHG</sequence>
<dbReference type="PANTHER" id="PTHR30105:SF2">
    <property type="entry name" value="DIVERGENT POLYSACCHARIDE DEACETYLASE SUPERFAMILY"/>
    <property type="match status" value="1"/>
</dbReference>
<feature type="region of interest" description="Disordered" evidence="1">
    <location>
        <begin position="348"/>
        <end position="373"/>
    </location>
</feature>
<dbReference type="SUPFAM" id="SSF88713">
    <property type="entry name" value="Glycoside hydrolase/deacetylase"/>
    <property type="match status" value="1"/>
</dbReference>
<organism evidence="2 3">
    <name type="scientific">Roseospira marina</name>
    <dbReference type="NCBI Taxonomy" id="140057"/>
    <lineage>
        <taxon>Bacteria</taxon>
        <taxon>Pseudomonadati</taxon>
        <taxon>Pseudomonadota</taxon>
        <taxon>Alphaproteobacteria</taxon>
        <taxon>Rhodospirillales</taxon>
        <taxon>Rhodospirillaceae</taxon>
        <taxon>Roseospira</taxon>
    </lineage>
</organism>
<comment type="caution">
    <text evidence="2">The sequence shown here is derived from an EMBL/GenBank/DDBJ whole genome shotgun (WGS) entry which is preliminary data.</text>
</comment>
<feature type="compositionally biased region" description="Basic and acidic residues" evidence="1">
    <location>
        <begin position="681"/>
        <end position="690"/>
    </location>
</feature>
<feature type="compositionally biased region" description="Low complexity" evidence="1">
    <location>
        <begin position="321"/>
        <end position="330"/>
    </location>
</feature>
<feature type="compositionally biased region" description="Low complexity" evidence="1">
    <location>
        <begin position="348"/>
        <end position="362"/>
    </location>
</feature>
<keyword evidence="3" id="KW-1185">Reference proteome</keyword>